<dbReference type="InterPro" id="IPR042087">
    <property type="entry name" value="DNA_pol_B_thumb"/>
</dbReference>
<dbReference type="PRINTS" id="PR00106">
    <property type="entry name" value="DNAPOLB"/>
</dbReference>
<dbReference type="Gene3D" id="3.90.1600.10">
    <property type="entry name" value="Palm domain of DNA polymerase"/>
    <property type="match status" value="1"/>
</dbReference>
<keyword evidence="7" id="KW-0235">DNA replication</keyword>
<dbReference type="Proteomes" id="UP000717585">
    <property type="component" value="Unassembled WGS sequence"/>
</dbReference>
<reference evidence="11" key="1">
    <citation type="submission" date="2021-05" db="EMBL/GenBank/DDBJ databases">
        <title>A free-living protist that lacks canonical eukaryotic 1 DNA replication and segregation systems.</title>
        <authorList>
            <person name="Salas-Leiva D.E."/>
            <person name="Tromer E.C."/>
            <person name="Curtis B.A."/>
            <person name="Jerlstrom-Hultqvist J."/>
            <person name="Kolisko M."/>
            <person name="Yi Z."/>
            <person name="Salas-Leiva J.S."/>
            <person name="Gallot-Lavallee L."/>
            <person name="Kops G.J.P.L."/>
            <person name="Archibald J.M."/>
            <person name="Simpson A.G.B."/>
            <person name="Roger A.J."/>
        </authorList>
    </citation>
    <scope>NUCLEOTIDE SEQUENCE</scope>
    <source>
        <strain evidence="11">BICM</strain>
    </source>
</reference>
<dbReference type="SMART" id="SM00486">
    <property type="entry name" value="POLBc"/>
    <property type="match status" value="1"/>
</dbReference>
<accession>A0A8J6B950</accession>
<feature type="domain" description="DNA polymerase delta/zeta catalytic subunit N-terminal" evidence="10">
    <location>
        <begin position="61"/>
        <end position="140"/>
    </location>
</feature>
<evidence type="ECO:0000256" key="6">
    <source>
        <dbReference type="ARBA" id="ARBA00049244"/>
    </source>
</evidence>
<evidence type="ECO:0000313" key="11">
    <source>
        <dbReference type="EMBL" id="KAG9395759.1"/>
    </source>
</evidence>
<dbReference type="EC" id="2.7.7.7" evidence="7"/>
<evidence type="ECO:0000313" key="12">
    <source>
        <dbReference type="Proteomes" id="UP000717585"/>
    </source>
</evidence>
<protein>
    <recommendedName>
        <fullName evidence="7">DNA polymerase</fullName>
        <ecNumber evidence="7">2.7.7.7</ecNumber>
    </recommendedName>
</protein>
<dbReference type="PANTHER" id="PTHR45812">
    <property type="entry name" value="DNA POLYMERASE ZETA CATALYTIC SUBUNIT"/>
    <property type="match status" value="1"/>
</dbReference>
<evidence type="ECO:0000256" key="7">
    <source>
        <dbReference type="RuleBase" id="RU000442"/>
    </source>
</evidence>
<dbReference type="Gene3D" id="1.10.132.60">
    <property type="entry name" value="DNA polymerase family B, C-terminal domain"/>
    <property type="match status" value="1"/>
</dbReference>
<comment type="similarity">
    <text evidence="1 7">Belongs to the DNA polymerase type-B family.</text>
</comment>
<dbReference type="GO" id="GO:0000724">
    <property type="term" value="P:double-strand break repair via homologous recombination"/>
    <property type="evidence" value="ECO:0007669"/>
    <property type="project" value="TreeGrafter"/>
</dbReference>
<dbReference type="Pfam" id="PF00136">
    <property type="entry name" value="DNA_pol_B"/>
    <property type="match status" value="1"/>
</dbReference>
<feature type="compositionally biased region" description="Acidic residues" evidence="8">
    <location>
        <begin position="429"/>
        <end position="447"/>
    </location>
</feature>
<evidence type="ECO:0000256" key="1">
    <source>
        <dbReference type="ARBA" id="ARBA00005755"/>
    </source>
</evidence>
<dbReference type="PROSITE" id="PS00116">
    <property type="entry name" value="DNA_POLYMERASE_B"/>
    <property type="match status" value="1"/>
</dbReference>
<dbReference type="SUPFAM" id="SSF53098">
    <property type="entry name" value="Ribonuclease H-like"/>
    <property type="match status" value="1"/>
</dbReference>
<dbReference type="GO" id="GO:0005634">
    <property type="term" value="C:nucleus"/>
    <property type="evidence" value="ECO:0007669"/>
    <property type="project" value="TreeGrafter"/>
</dbReference>
<dbReference type="GO" id="GO:0046872">
    <property type="term" value="F:metal ion binding"/>
    <property type="evidence" value="ECO:0007669"/>
    <property type="project" value="UniProtKB-KW"/>
</dbReference>
<sequence>MSELLVSIFSTDVQLDKHPHPKLDPCIAPYNGQLLPFVPVLNIYGPLVSTGALACVHIHNYFPYVDIPIHSAEIPAQVSELVPHIHSLSRALNAILCDRFRTPGPLVYTSTVVTGTCFYGYHPAESFFLRVFLLDPKHVTALADIIRAGGWQQKPRTPYSAHLSYIMQLLTDHDLLPMDRGSHALNISQSLRRDRAAVPGRPDWIGKRDPNDYLNSLRESPLFRQTRAEVEVDLVLGPKPPAFRELKPLPEDPLTVSGDDLMLPSLATLIPSQESQRATVNRIQTGPDSKVVKCLINRFMTADPSQDLGTVTQLVNHAVVAGMFDASQTDPDTSMDKTVVEPSAQTRRNTSMRRAMGYYAAGDDEESSDFIPSPDVSADALAGGGGGCESDWSASSPDAGLLESVIIAGGGDDDDDGDPRESRLLDLGAGDEADSDSDSDSETEVDSDAYRYDNGLPESQIKRSQPTPPFDAAKITYKIHISDLSDIPRVPVTLAGVRLKFSKAGLPLFSPTKWLGIPTASIPRDIVTNHLMEAHLARRSTEHHLYMLDPGLTSLAMLLNTAASVPFTQNCGSTSHGGRRGAKAGLLRGQLTHESSRVELAALICEGIAQTQGPYPVAKLNPLRAICLVFQQLDAPTSVDRYLLYVGQTVGGGSECFAEEKLMLLRFAQLVARYDPDLVISWDLGKMGFGYISSRCTALGIDLNSICSRNPAMPGVLSGRIAGSIWRLIRFEIKLHAYSLEIVSSKRFNETLPTISHATLSRMLDSGITRDAALRHLNRRVMASLRVCDETEIFTKSARFARIYGVEFESIWTRGSQYRVEGLLIRLCKVARFIQPSPSRMQVRQQSMPESIPLVLEPHSGIYTDPVAVLDFRSLYPSVMVGYNLCYSTCLGRPGAAVQKLGVLPYAVDQEAVKAMISRNGVKTIETGLAFARASERPGVFPRMLSEILATRVAIKQRMKGETDRSVLSRLNNEQMSLKMVANVTYGYTAAGFVGRLPMVDVADAIVEQGRYTLETAMELAESRSLSNGHTPRVIYGDTDSMFVLFPGLTPAEAEDEALALADAVTAVNPRPIKLQYEKVYFPSAIVTKKRYAGLLWAAGELPRFEAKGLEAVRRDYCPLTRSTVESVLTTLFQTNDISQAKHVFSRVVRDLRAGFTPLPDLIIHKEARLGKYADANKVPHAAAALEAATTEGMPAAGERVPYIIADGRGNAKLAQRAVHPTLLMSDWRLAPAVGYYIDKQLVPPLQRVLKLVGVDPSAWASGGRLPVRDTALCPPYHLVGSRAEFFVSATCPLCNVLLEAGFTLCLACSLNRHAAYAGLCHSLRILTLAHQAARRECQRCLGVTDGAESVCTSTECPLAGRRVRLRQEIATLKAAMLAVECVVVDSDDRVVKVAL</sequence>
<dbReference type="GO" id="GO:0000166">
    <property type="term" value="F:nucleotide binding"/>
    <property type="evidence" value="ECO:0007669"/>
    <property type="project" value="InterPro"/>
</dbReference>
<dbReference type="EMBL" id="JAHDYR010000008">
    <property type="protein sequence ID" value="KAG9395759.1"/>
    <property type="molecule type" value="Genomic_DNA"/>
</dbReference>
<evidence type="ECO:0000259" key="9">
    <source>
        <dbReference type="Pfam" id="PF00136"/>
    </source>
</evidence>
<dbReference type="InterPro" id="IPR030559">
    <property type="entry name" value="PolZ_Rev3"/>
</dbReference>
<dbReference type="InterPro" id="IPR056435">
    <property type="entry name" value="DPOD/Z_N"/>
</dbReference>
<evidence type="ECO:0000259" key="10">
    <source>
        <dbReference type="Pfam" id="PF24055"/>
    </source>
</evidence>
<organism evidence="11 12">
    <name type="scientific">Carpediemonas membranifera</name>
    <dbReference type="NCBI Taxonomy" id="201153"/>
    <lineage>
        <taxon>Eukaryota</taxon>
        <taxon>Metamonada</taxon>
        <taxon>Carpediemonas-like organisms</taxon>
        <taxon>Carpediemonas</taxon>
    </lineage>
</organism>
<keyword evidence="2 7" id="KW-0808">Transferase</keyword>
<feature type="region of interest" description="Disordered" evidence="8">
    <location>
        <begin position="329"/>
        <end position="350"/>
    </location>
</feature>
<keyword evidence="3 7" id="KW-0548">Nucleotidyltransferase</keyword>
<dbReference type="GO" id="GO:0003887">
    <property type="term" value="F:DNA-directed DNA polymerase activity"/>
    <property type="evidence" value="ECO:0007669"/>
    <property type="project" value="UniProtKB-KW"/>
</dbReference>
<evidence type="ECO:0000256" key="2">
    <source>
        <dbReference type="ARBA" id="ARBA00022679"/>
    </source>
</evidence>
<gene>
    <name evidence="11" type="ORF">J8273_2671</name>
</gene>
<dbReference type="GO" id="GO:0003677">
    <property type="term" value="F:DNA binding"/>
    <property type="evidence" value="ECO:0007669"/>
    <property type="project" value="UniProtKB-KW"/>
</dbReference>
<feature type="region of interest" description="Disordered" evidence="8">
    <location>
        <begin position="363"/>
        <end position="468"/>
    </location>
</feature>
<comment type="catalytic activity">
    <reaction evidence="6 7">
        <text>DNA(n) + a 2'-deoxyribonucleoside 5'-triphosphate = DNA(n+1) + diphosphate</text>
        <dbReference type="Rhea" id="RHEA:22508"/>
        <dbReference type="Rhea" id="RHEA-COMP:17339"/>
        <dbReference type="Rhea" id="RHEA-COMP:17340"/>
        <dbReference type="ChEBI" id="CHEBI:33019"/>
        <dbReference type="ChEBI" id="CHEBI:61560"/>
        <dbReference type="ChEBI" id="CHEBI:173112"/>
        <dbReference type="EC" id="2.7.7.7"/>
    </reaction>
</comment>
<dbReference type="InterPro" id="IPR036397">
    <property type="entry name" value="RNaseH_sf"/>
</dbReference>
<dbReference type="InterPro" id="IPR043502">
    <property type="entry name" value="DNA/RNA_pol_sf"/>
</dbReference>
<evidence type="ECO:0000256" key="8">
    <source>
        <dbReference type="SAM" id="MobiDB-lite"/>
    </source>
</evidence>
<comment type="caution">
    <text evidence="11">The sequence shown here is derived from an EMBL/GenBank/DDBJ whole genome shotgun (WGS) entry which is preliminary data.</text>
</comment>
<dbReference type="Gene3D" id="3.30.420.10">
    <property type="entry name" value="Ribonuclease H-like superfamily/Ribonuclease H"/>
    <property type="match status" value="1"/>
</dbReference>
<proteinExistence type="inferred from homology"/>
<dbReference type="Gene3D" id="3.30.342.10">
    <property type="entry name" value="DNA Polymerase, chain B, domain 1"/>
    <property type="match status" value="1"/>
</dbReference>
<keyword evidence="5 7" id="KW-0239">DNA-directed DNA polymerase</keyword>
<dbReference type="InterPro" id="IPR012337">
    <property type="entry name" value="RNaseH-like_sf"/>
</dbReference>
<dbReference type="GO" id="GO:0042276">
    <property type="term" value="P:error-prone translesion synthesis"/>
    <property type="evidence" value="ECO:0007669"/>
    <property type="project" value="TreeGrafter"/>
</dbReference>
<evidence type="ECO:0000256" key="5">
    <source>
        <dbReference type="ARBA" id="ARBA00022932"/>
    </source>
</evidence>
<dbReference type="InterPro" id="IPR017964">
    <property type="entry name" value="DNA-dir_DNA_pol_B_CS"/>
</dbReference>
<keyword evidence="7" id="KW-0238">DNA-binding</keyword>
<keyword evidence="4" id="KW-0479">Metal-binding</keyword>
<evidence type="ECO:0000256" key="4">
    <source>
        <dbReference type="ARBA" id="ARBA00022723"/>
    </source>
</evidence>
<name>A0A8J6B950_9EUKA</name>
<dbReference type="PANTHER" id="PTHR45812:SF1">
    <property type="entry name" value="DNA POLYMERASE ZETA CATALYTIC SUBUNIT"/>
    <property type="match status" value="1"/>
</dbReference>
<dbReference type="InterPro" id="IPR023211">
    <property type="entry name" value="DNA_pol_palm_dom_sf"/>
</dbReference>
<dbReference type="GO" id="GO:0006260">
    <property type="term" value="P:DNA replication"/>
    <property type="evidence" value="ECO:0007669"/>
    <property type="project" value="UniProtKB-KW"/>
</dbReference>
<dbReference type="Pfam" id="PF24055">
    <property type="entry name" value="POL3_N"/>
    <property type="match status" value="1"/>
</dbReference>
<dbReference type="OrthoDB" id="2414538at2759"/>
<dbReference type="GO" id="GO:0016035">
    <property type="term" value="C:zeta DNA polymerase complex"/>
    <property type="evidence" value="ECO:0007669"/>
    <property type="project" value="InterPro"/>
</dbReference>
<dbReference type="SUPFAM" id="SSF56672">
    <property type="entry name" value="DNA/RNA polymerases"/>
    <property type="match status" value="1"/>
</dbReference>
<keyword evidence="12" id="KW-1185">Reference proteome</keyword>
<evidence type="ECO:0000256" key="3">
    <source>
        <dbReference type="ARBA" id="ARBA00022695"/>
    </source>
</evidence>
<dbReference type="InterPro" id="IPR006134">
    <property type="entry name" value="DNA-dir_DNA_pol_B_multi_dom"/>
</dbReference>
<dbReference type="Gene3D" id="1.10.287.690">
    <property type="entry name" value="Helix hairpin bin"/>
    <property type="match status" value="1"/>
</dbReference>
<feature type="domain" description="DNA-directed DNA polymerase family B multifunctional" evidence="9">
    <location>
        <begin position="807"/>
        <end position="1251"/>
    </location>
</feature>
<dbReference type="InterPro" id="IPR006172">
    <property type="entry name" value="DNA-dir_DNA_pol_B"/>
</dbReference>